<dbReference type="InterPro" id="IPR053056">
    <property type="entry name" value="Lipid_Metab_Assoc_Protein"/>
</dbReference>
<keyword evidence="3" id="KW-1185">Reference proteome</keyword>
<dbReference type="AlphaFoldDB" id="A0A367JYR4"/>
<evidence type="ECO:0000313" key="2">
    <source>
        <dbReference type="EMBL" id="RCH95035.1"/>
    </source>
</evidence>
<dbReference type="PANTHER" id="PTHR28153:SF1">
    <property type="entry name" value="DUF4484 DOMAIN-CONTAINING PROTEIN"/>
    <property type="match status" value="1"/>
</dbReference>
<sequence>MNDEQSNNVKKDQESHQESNVAAMFVVQFDVHKGNVLEWQYPPEFDLQGIEYQAICSGLHRIESDVVYFSRSSYYGISVFQNMSIDTSRGAYMKAVGLVVKPTKSTGACGNVWRHKNFLMQELSHFMTPSQSAEPTQYEGLIEYYNRHKYQERQVEPDPIYMSWLHDKSLLYAAEHSVNYNLAHNIVSVNHDLMEASDLPEFVKLFGPDIFVLWKAALLRKRIMFIDVPPMETSCRYVYSMHLMGHIPDKFKSVKPIIPKFTVGVNDIPELEKSSDCYIACTPDTIFQIKSDLYDLMITFPTLPFSHPVTQTASAQQIALSDLRSKTGLEIKSSIPSVPSNHNPADVRRYRILQRLVENQSFDLSSRSSSSSSLCVADFYYWLYKEQDELQNEQGELFCRSSGQGTARASSPSSRRESQELLADEEQDALEINPNEILEVVAARVSSEMLRTSTEYQQQQSINNTLINFFQHLTFFLLLTLQDIISTNERDDITILWPKDMVELGLDPLKDTEFVIELARLYFNKQIQVREIPDWHACCSACCLQGRDRQYIRI</sequence>
<accession>A0A367JYR4</accession>
<dbReference type="Pfam" id="PF09804">
    <property type="entry name" value="DENND11"/>
    <property type="match status" value="1"/>
</dbReference>
<dbReference type="PANTHER" id="PTHR28153">
    <property type="entry name" value="PROTEIN, PUTATIVE-RELATED"/>
    <property type="match status" value="1"/>
</dbReference>
<proteinExistence type="predicted"/>
<dbReference type="GO" id="GO:0005811">
    <property type="term" value="C:lipid droplet"/>
    <property type="evidence" value="ECO:0007669"/>
    <property type="project" value="TreeGrafter"/>
</dbReference>
<name>A0A367JYR4_RHIAZ</name>
<gene>
    <name evidence="2" type="ORF">CU097_011332</name>
</gene>
<evidence type="ECO:0000256" key="1">
    <source>
        <dbReference type="SAM" id="MobiDB-lite"/>
    </source>
</evidence>
<dbReference type="EMBL" id="PJQL01000510">
    <property type="protein sequence ID" value="RCH95035.1"/>
    <property type="molecule type" value="Genomic_DNA"/>
</dbReference>
<protein>
    <recommendedName>
        <fullName evidence="4">Protein LCHN</fullName>
    </recommendedName>
</protein>
<feature type="region of interest" description="Disordered" evidence="1">
    <location>
        <begin position="402"/>
        <end position="423"/>
    </location>
</feature>
<dbReference type="InterPro" id="IPR018626">
    <property type="entry name" value="LCHN/Anr2"/>
</dbReference>
<comment type="caution">
    <text evidence="2">The sequence shown here is derived from an EMBL/GenBank/DDBJ whole genome shotgun (WGS) entry which is preliminary data.</text>
</comment>
<evidence type="ECO:0008006" key="4">
    <source>
        <dbReference type="Google" id="ProtNLM"/>
    </source>
</evidence>
<organism evidence="2 3">
    <name type="scientific">Rhizopus azygosporus</name>
    <name type="common">Rhizopus microsporus var. azygosporus</name>
    <dbReference type="NCBI Taxonomy" id="86630"/>
    <lineage>
        <taxon>Eukaryota</taxon>
        <taxon>Fungi</taxon>
        <taxon>Fungi incertae sedis</taxon>
        <taxon>Mucoromycota</taxon>
        <taxon>Mucoromycotina</taxon>
        <taxon>Mucoromycetes</taxon>
        <taxon>Mucorales</taxon>
        <taxon>Mucorineae</taxon>
        <taxon>Rhizopodaceae</taxon>
        <taxon>Rhizopus</taxon>
    </lineage>
</organism>
<evidence type="ECO:0000313" key="3">
    <source>
        <dbReference type="Proteomes" id="UP000252139"/>
    </source>
</evidence>
<reference evidence="2 3" key="1">
    <citation type="journal article" date="2018" name="G3 (Bethesda)">
        <title>Phylogenetic and Phylogenomic Definition of Rhizopus Species.</title>
        <authorList>
            <person name="Gryganskyi A.P."/>
            <person name="Golan J."/>
            <person name="Dolatabadi S."/>
            <person name="Mondo S."/>
            <person name="Robb S."/>
            <person name="Idnurm A."/>
            <person name="Muszewska A."/>
            <person name="Steczkiewicz K."/>
            <person name="Masonjones S."/>
            <person name="Liao H.L."/>
            <person name="Gajdeczka M.T."/>
            <person name="Anike F."/>
            <person name="Vuek A."/>
            <person name="Anishchenko I.M."/>
            <person name="Voigt K."/>
            <person name="de Hoog G.S."/>
            <person name="Smith M.E."/>
            <person name="Heitman J."/>
            <person name="Vilgalys R."/>
            <person name="Stajich J.E."/>
        </authorList>
    </citation>
    <scope>NUCLEOTIDE SEQUENCE [LARGE SCALE GENOMIC DNA]</scope>
    <source>
        <strain evidence="2 3">CBS 357.93</strain>
    </source>
</reference>
<dbReference type="OrthoDB" id="2152680at2759"/>
<dbReference type="Proteomes" id="UP000252139">
    <property type="component" value="Unassembled WGS sequence"/>
</dbReference>